<dbReference type="HAMAP" id="MF_01400">
    <property type="entry name" value="MsrB"/>
    <property type="match status" value="1"/>
</dbReference>
<dbReference type="SUPFAM" id="SSF51316">
    <property type="entry name" value="Mss4-like"/>
    <property type="match status" value="1"/>
</dbReference>
<comment type="caution">
    <text evidence="5">The sequence shown here is derived from an EMBL/GenBank/DDBJ whole genome shotgun (WGS) entry which is preliminary data.</text>
</comment>
<dbReference type="Proteomes" id="UP001549104">
    <property type="component" value="Unassembled WGS sequence"/>
</dbReference>
<reference evidence="5 6" key="1">
    <citation type="submission" date="2024-06" db="EMBL/GenBank/DDBJ databases">
        <title>Sorghum-associated microbial communities from plants grown in Nebraska, USA.</title>
        <authorList>
            <person name="Schachtman D."/>
        </authorList>
    </citation>
    <scope>NUCLEOTIDE SEQUENCE [LARGE SCALE GENOMIC DNA]</scope>
    <source>
        <strain evidence="5 6">1288</strain>
    </source>
</reference>
<dbReference type="GO" id="GO:0033743">
    <property type="term" value="F:peptide-methionine (R)-S-oxide reductase activity"/>
    <property type="evidence" value="ECO:0007669"/>
    <property type="project" value="UniProtKB-EC"/>
</dbReference>
<comment type="catalytic activity">
    <reaction evidence="2 3">
        <text>L-methionyl-[protein] + [thioredoxin]-disulfide + H2O = L-methionyl-(R)-S-oxide-[protein] + [thioredoxin]-dithiol</text>
        <dbReference type="Rhea" id="RHEA:24164"/>
        <dbReference type="Rhea" id="RHEA-COMP:10698"/>
        <dbReference type="Rhea" id="RHEA-COMP:10700"/>
        <dbReference type="Rhea" id="RHEA-COMP:12313"/>
        <dbReference type="Rhea" id="RHEA-COMP:12314"/>
        <dbReference type="ChEBI" id="CHEBI:15377"/>
        <dbReference type="ChEBI" id="CHEBI:16044"/>
        <dbReference type="ChEBI" id="CHEBI:29950"/>
        <dbReference type="ChEBI" id="CHEBI:45764"/>
        <dbReference type="ChEBI" id="CHEBI:50058"/>
        <dbReference type="EC" id="1.8.4.12"/>
    </reaction>
</comment>
<dbReference type="PROSITE" id="PS51790">
    <property type="entry name" value="MSRB"/>
    <property type="match status" value="1"/>
</dbReference>
<keyword evidence="1 3" id="KW-0560">Oxidoreductase</keyword>
<comment type="caution">
    <text evidence="3">Lacks conserved residue(s) required for the propagation of feature annotation.</text>
</comment>
<name>A0ABV2KHP8_SPOPS</name>
<evidence type="ECO:0000313" key="6">
    <source>
        <dbReference type="Proteomes" id="UP001549104"/>
    </source>
</evidence>
<dbReference type="NCBIfam" id="TIGR00357">
    <property type="entry name" value="peptide-methionine (R)-S-oxide reductase MsrB"/>
    <property type="match status" value="1"/>
</dbReference>
<feature type="active site" description="Nucleophile" evidence="3">
    <location>
        <position position="113"/>
    </location>
</feature>
<gene>
    <name evidence="3" type="primary">msrB</name>
    <name evidence="5" type="ORF">ABIC55_004734</name>
</gene>
<dbReference type="EMBL" id="JBEPME010000013">
    <property type="protein sequence ID" value="MET3659588.1"/>
    <property type="molecule type" value="Genomic_DNA"/>
</dbReference>
<evidence type="ECO:0000259" key="4">
    <source>
        <dbReference type="PROSITE" id="PS51790"/>
    </source>
</evidence>
<organism evidence="5 6">
    <name type="scientific">Sporosarcina psychrophila</name>
    <name type="common">Bacillus psychrophilus</name>
    <dbReference type="NCBI Taxonomy" id="1476"/>
    <lineage>
        <taxon>Bacteria</taxon>
        <taxon>Bacillati</taxon>
        <taxon>Bacillota</taxon>
        <taxon>Bacilli</taxon>
        <taxon>Bacillales</taxon>
        <taxon>Caryophanaceae</taxon>
        <taxon>Sporosarcina</taxon>
    </lineage>
</organism>
<sequence>MTEELKKKLTEIQYHVTQENGTEPPFRNEFDSHYEDGIYVDIVSGKPLFSSKDKYDAGCGWPSFTKPIESMEVIEKTDITHGMKRVEVRSKTADSHLGHVFPDGPGEDGLRYCINSAALRFVSIDNLEKEGFGEYSKLF</sequence>
<accession>A0ABV2KHP8</accession>
<dbReference type="EC" id="1.8.4.12" evidence="3"/>
<dbReference type="RefSeq" id="WP_067209758.1">
    <property type="nucleotide sequence ID" value="NZ_CP014616.1"/>
</dbReference>
<dbReference type="Pfam" id="PF01641">
    <property type="entry name" value="SelR"/>
    <property type="match status" value="1"/>
</dbReference>
<dbReference type="PANTHER" id="PTHR10173">
    <property type="entry name" value="METHIONINE SULFOXIDE REDUCTASE"/>
    <property type="match status" value="1"/>
</dbReference>
<keyword evidence="6" id="KW-1185">Reference proteome</keyword>
<dbReference type="InterPro" id="IPR028427">
    <property type="entry name" value="Met_Sox_Rdtase_MsrB"/>
</dbReference>
<protein>
    <recommendedName>
        <fullName evidence="3">Peptide methionine sulfoxide reductase MsrB</fullName>
        <ecNumber evidence="3">1.8.4.12</ecNumber>
    </recommendedName>
    <alternativeName>
        <fullName evidence="3">Peptide-methionine (R)-S-oxide reductase</fullName>
    </alternativeName>
</protein>
<evidence type="ECO:0000256" key="3">
    <source>
        <dbReference type="HAMAP-Rule" id="MF_01400"/>
    </source>
</evidence>
<evidence type="ECO:0000313" key="5">
    <source>
        <dbReference type="EMBL" id="MET3659588.1"/>
    </source>
</evidence>
<dbReference type="InterPro" id="IPR002579">
    <property type="entry name" value="Met_Sox_Rdtase_MsrB_dom"/>
</dbReference>
<dbReference type="PANTHER" id="PTHR10173:SF59">
    <property type="entry name" value="PEPTIDE METHIONINE SULFOXIDE REDUCTASE MSRA_MSRB"/>
    <property type="match status" value="1"/>
</dbReference>
<feature type="domain" description="MsrB" evidence="4">
    <location>
        <begin position="2"/>
        <end position="124"/>
    </location>
</feature>
<evidence type="ECO:0000256" key="1">
    <source>
        <dbReference type="ARBA" id="ARBA00023002"/>
    </source>
</evidence>
<comment type="similarity">
    <text evidence="3">Belongs to the MsrB Met sulfoxide reductase family.</text>
</comment>
<proteinExistence type="inferred from homology"/>
<dbReference type="InterPro" id="IPR011057">
    <property type="entry name" value="Mss4-like_sf"/>
</dbReference>
<dbReference type="Gene3D" id="2.170.150.20">
    <property type="entry name" value="Peptide methionine sulfoxide reductase"/>
    <property type="match status" value="1"/>
</dbReference>
<evidence type="ECO:0000256" key="2">
    <source>
        <dbReference type="ARBA" id="ARBA00048488"/>
    </source>
</evidence>